<feature type="compositionally biased region" description="Polar residues" evidence="1">
    <location>
        <begin position="476"/>
        <end position="502"/>
    </location>
</feature>
<feature type="region of interest" description="Disordered" evidence="1">
    <location>
        <begin position="974"/>
        <end position="993"/>
    </location>
</feature>
<evidence type="ECO:0000313" key="2">
    <source>
        <dbReference type="EMBL" id="KAK2952321.1"/>
    </source>
</evidence>
<feature type="compositionally biased region" description="Basic and acidic residues" evidence="1">
    <location>
        <begin position="783"/>
        <end position="797"/>
    </location>
</feature>
<dbReference type="Proteomes" id="UP001281761">
    <property type="component" value="Unassembled WGS sequence"/>
</dbReference>
<feature type="compositionally biased region" description="Basic and acidic residues" evidence="1">
    <location>
        <begin position="979"/>
        <end position="990"/>
    </location>
</feature>
<protein>
    <submittedName>
        <fullName evidence="2">Uncharacterized protein</fullName>
    </submittedName>
</protein>
<feature type="region of interest" description="Disordered" evidence="1">
    <location>
        <begin position="920"/>
        <end position="951"/>
    </location>
</feature>
<evidence type="ECO:0000313" key="3">
    <source>
        <dbReference type="Proteomes" id="UP001281761"/>
    </source>
</evidence>
<name>A0ABQ9XJZ8_9EUKA</name>
<dbReference type="EMBL" id="JARBJD010000105">
    <property type="protein sequence ID" value="KAK2952321.1"/>
    <property type="molecule type" value="Genomic_DNA"/>
</dbReference>
<reference evidence="2 3" key="1">
    <citation type="journal article" date="2022" name="bioRxiv">
        <title>Genomics of Preaxostyla Flagellates Illuminates Evolutionary Transitions and the Path Towards Mitochondrial Loss.</title>
        <authorList>
            <person name="Novak L.V.F."/>
            <person name="Treitli S.C."/>
            <person name="Pyrih J."/>
            <person name="Halakuc P."/>
            <person name="Pipaliya S.V."/>
            <person name="Vacek V."/>
            <person name="Brzon O."/>
            <person name="Soukal P."/>
            <person name="Eme L."/>
            <person name="Dacks J.B."/>
            <person name="Karnkowska A."/>
            <person name="Elias M."/>
            <person name="Hampl V."/>
        </authorList>
    </citation>
    <scope>NUCLEOTIDE SEQUENCE [LARGE SCALE GENOMIC DNA]</scope>
    <source>
        <strain evidence="2">NAU3</strain>
        <tissue evidence="2">Gut</tissue>
    </source>
</reference>
<feature type="region of interest" description="Disordered" evidence="1">
    <location>
        <begin position="1000"/>
        <end position="1076"/>
    </location>
</feature>
<feature type="compositionally biased region" description="Low complexity" evidence="1">
    <location>
        <begin position="748"/>
        <end position="758"/>
    </location>
</feature>
<feature type="compositionally biased region" description="Polar residues" evidence="1">
    <location>
        <begin position="799"/>
        <end position="809"/>
    </location>
</feature>
<keyword evidence="3" id="KW-1185">Reference proteome</keyword>
<feature type="compositionally biased region" description="Polar residues" evidence="1">
    <location>
        <begin position="1023"/>
        <end position="1044"/>
    </location>
</feature>
<feature type="region of interest" description="Disordered" evidence="1">
    <location>
        <begin position="449"/>
        <end position="468"/>
    </location>
</feature>
<sequence>MHIYSQSWELNFGITKERMPPERLAASLSAVIHVSNNVFTQETMNTQSKSLTSYTSGEITALFSYSSEPDMTLVLICRTDSATYLSNSLLRECLSVGKVVDGSFVLTNADKELLTQRFKAVYQQTIYLHLSMQIQMFDMENCIPWVALLNTSSRQNYNPPKTQNITLKELSLLAQTPTRTLHTSTPVIAGPVNLKYSPLGAMSSPIRPPPTQCSVSSHPLSPPISPSRPLHISITGPNSPKEEEFVIQPATIDDFDPFDDTVDTNASQPFRLQREQHYSQSQSSTDRFMADHSSLVYFYRIRDKITPFMKGLSAPSLSVPPVILKTPTMPNEPSHEQTSPRSRMGFYEPQNTMHVPPKSLFSKGTDNPIISPRTRASSSVVNEVSPAILQLTVDLPRKLSFDSKIEAQETDPFAMDEEIGGYREMYDDFETPSSCTSDRQTDFSMIHTPNFRTHSLPSPPSSDASSNAFNTFFEENTQMSDKNPPSSSDSEQKKSTASTPVHTPSLHPIFRKAFSPHISDSPYVGFNSHQPTSVTISPWTLHFLVASLSQKTSTHGPVSTRTQNINFTNNFRACLSGSLQGTNIPLAAVLLGFINSQQQQGIPFNQLQTTHNPELALISSPHDLSQSQRILNYLYVCASSSTLDSHHIPHFPSPFLSKCHHPHPWGVVKLEGSLPPRQIHHHHTLSTPSLSTITTSTPSFTSLHCTFIPTNHTPSQTQSSSRTRIHFAPSSLSGRSSGMFRPRPNRLTTSTTPQPSSTGAHQAVGRPRPGSRVNGALTSARSDLGHSVDQRMIERRRQCSSAPHSSSETGRQEHLQDGSETAMSETTLARVRIVLGTEGDEEKDDDSAFIFHPIGPDSFNVSLVPPVVSLTRQSLPSSISSSHTTVHSVSYEIMSKPLLFKFTPHPDPLAAFPSSATSNLHYTSSQPSLRPSSAPRHSYKHRQHPFSTASAEAHSKVLSLASGPSEFRYVGIPEAGQARAKDEKEDDPKRGSIRAALTRAFRSLSAGRKKKNPKKTSPPTNTLPQFDNFLTSKKSTQLSSNRPSFTRPPLLRSQSHVTSDNRTPVQQPPPAQFKEPLEMHPEKTGDLIKVCSELLLLCHQMEEEMGLFDDAEPHSDQEYNRVTLVTIQLLPIPFSLVIPSEHSPLHAPATVPRLTSRPTPSFPSDELYVLVADSLFILFQMHQTHRIQSAVPFISSLQQDLPLLRQLANF</sequence>
<gene>
    <name evidence="2" type="ORF">BLNAU_12730</name>
</gene>
<feature type="region of interest" description="Disordered" evidence="1">
    <location>
        <begin position="208"/>
        <end position="227"/>
    </location>
</feature>
<comment type="caution">
    <text evidence="2">The sequence shown here is derived from an EMBL/GenBank/DDBJ whole genome shotgun (WGS) entry which is preliminary data.</text>
</comment>
<feature type="compositionally biased region" description="Polar residues" evidence="1">
    <location>
        <begin position="920"/>
        <end position="931"/>
    </location>
</feature>
<proteinExistence type="predicted"/>
<accession>A0ABQ9XJZ8</accession>
<feature type="region of interest" description="Disordered" evidence="1">
    <location>
        <begin position="711"/>
        <end position="824"/>
    </location>
</feature>
<organism evidence="2 3">
    <name type="scientific">Blattamonas nauphoetae</name>
    <dbReference type="NCBI Taxonomy" id="2049346"/>
    <lineage>
        <taxon>Eukaryota</taxon>
        <taxon>Metamonada</taxon>
        <taxon>Preaxostyla</taxon>
        <taxon>Oxymonadida</taxon>
        <taxon>Blattamonas</taxon>
    </lineage>
</organism>
<feature type="compositionally biased region" description="Polar residues" evidence="1">
    <location>
        <begin position="1052"/>
        <end position="1065"/>
    </location>
</feature>
<evidence type="ECO:0000256" key="1">
    <source>
        <dbReference type="SAM" id="MobiDB-lite"/>
    </source>
</evidence>
<feature type="region of interest" description="Disordered" evidence="1">
    <location>
        <begin position="476"/>
        <end position="505"/>
    </location>
</feature>